<dbReference type="Proteomes" id="UP000799778">
    <property type="component" value="Unassembled WGS sequence"/>
</dbReference>
<dbReference type="OrthoDB" id="9974981at2759"/>
<dbReference type="Pfam" id="PF05368">
    <property type="entry name" value="NmrA"/>
    <property type="match status" value="1"/>
</dbReference>
<name>A0A6A5X9Q3_9PLEO</name>
<keyword evidence="5" id="KW-1185">Reference proteome</keyword>
<dbReference type="PANTHER" id="PTHR47706">
    <property type="entry name" value="NMRA-LIKE FAMILY PROTEIN"/>
    <property type="match status" value="1"/>
</dbReference>
<dbReference type="Gene3D" id="3.90.25.10">
    <property type="entry name" value="UDP-galactose 4-epimerase, domain 1"/>
    <property type="match status" value="1"/>
</dbReference>
<keyword evidence="1" id="KW-0521">NADP</keyword>
<sequence length="318" mass="34844">MTAEIQTDNFKNIAIAGGTGYLGSKTLSALCASKKYTVTLLTHDRNHRPSSTPAAVIEVDYSSEESLIAALKNQDVLISVLGKTAMPLQGKLIDAALTVGVRRIIPSEFGSNLQNPKSRTYPTYASKVAVEEQLVRGCRDSRSTYTFIYTNCLFDWAISTRGALLLNSSLQMIPVYDGGDNTFSATTTETVGRIVVAVLEHFKETANQSIFAHDFTISSNEILKIAREVASDVEWTVSHVNTKEAETRARMAISTGVTWEVFYGFAVRAAFAPGYGGLFDGEDNKMLGIEVMSREQIKAMVKSILAEEDSSSRQRRIL</sequence>
<evidence type="ECO:0000256" key="2">
    <source>
        <dbReference type="ARBA" id="ARBA00023002"/>
    </source>
</evidence>
<dbReference type="RefSeq" id="XP_033377813.1">
    <property type="nucleotide sequence ID" value="XM_033532803.1"/>
</dbReference>
<dbReference type="EMBL" id="ML978078">
    <property type="protein sequence ID" value="KAF2009474.1"/>
    <property type="molecule type" value="Genomic_DNA"/>
</dbReference>
<dbReference type="Gene3D" id="3.40.50.720">
    <property type="entry name" value="NAD(P)-binding Rossmann-like Domain"/>
    <property type="match status" value="1"/>
</dbReference>
<dbReference type="InterPro" id="IPR045312">
    <property type="entry name" value="PCBER-like"/>
</dbReference>
<proteinExistence type="predicted"/>
<dbReference type="InterPro" id="IPR008030">
    <property type="entry name" value="NmrA-like"/>
</dbReference>
<dbReference type="GeneID" id="54290200"/>
<dbReference type="InterPro" id="IPR051609">
    <property type="entry name" value="NmrA/Isoflavone_reductase-like"/>
</dbReference>
<accession>A0A6A5X9Q3</accession>
<gene>
    <name evidence="4" type="ORF">BU24DRAFT_473636</name>
</gene>
<evidence type="ECO:0000313" key="4">
    <source>
        <dbReference type="EMBL" id="KAF2009474.1"/>
    </source>
</evidence>
<dbReference type="SUPFAM" id="SSF51735">
    <property type="entry name" value="NAD(P)-binding Rossmann-fold domains"/>
    <property type="match status" value="1"/>
</dbReference>
<dbReference type="InterPro" id="IPR036291">
    <property type="entry name" value="NAD(P)-bd_dom_sf"/>
</dbReference>
<organism evidence="4 5">
    <name type="scientific">Aaosphaeria arxii CBS 175.79</name>
    <dbReference type="NCBI Taxonomy" id="1450172"/>
    <lineage>
        <taxon>Eukaryota</taxon>
        <taxon>Fungi</taxon>
        <taxon>Dikarya</taxon>
        <taxon>Ascomycota</taxon>
        <taxon>Pezizomycotina</taxon>
        <taxon>Dothideomycetes</taxon>
        <taxon>Pleosporomycetidae</taxon>
        <taxon>Pleosporales</taxon>
        <taxon>Pleosporales incertae sedis</taxon>
        <taxon>Aaosphaeria</taxon>
    </lineage>
</organism>
<protein>
    <submittedName>
        <fullName evidence="4">NAD(P)-binding protein</fullName>
    </submittedName>
</protein>
<evidence type="ECO:0000313" key="5">
    <source>
        <dbReference type="Proteomes" id="UP000799778"/>
    </source>
</evidence>
<dbReference type="PANTHER" id="PTHR47706:SF1">
    <property type="entry name" value="CIPA-LIKE, PUTATIVE (AFU_ORTHOLOGUE AFUA_1G12460)-RELATED"/>
    <property type="match status" value="1"/>
</dbReference>
<evidence type="ECO:0000259" key="3">
    <source>
        <dbReference type="Pfam" id="PF05368"/>
    </source>
</evidence>
<dbReference type="GO" id="GO:0016491">
    <property type="term" value="F:oxidoreductase activity"/>
    <property type="evidence" value="ECO:0007669"/>
    <property type="project" value="UniProtKB-KW"/>
</dbReference>
<feature type="domain" description="NmrA-like" evidence="3">
    <location>
        <begin position="11"/>
        <end position="229"/>
    </location>
</feature>
<evidence type="ECO:0000256" key="1">
    <source>
        <dbReference type="ARBA" id="ARBA00022857"/>
    </source>
</evidence>
<dbReference type="CDD" id="cd05259">
    <property type="entry name" value="PCBER_SDR_a"/>
    <property type="match status" value="1"/>
</dbReference>
<dbReference type="AlphaFoldDB" id="A0A6A5X9Q3"/>
<keyword evidence="2" id="KW-0560">Oxidoreductase</keyword>
<reference evidence="4" key="1">
    <citation type="journal article" date="2020" name="Stud. Mycol.">
        <title>101 Dothideomycetes genomes: a test case for predicting lifestyles and emergence of pathogens.</title>
        <authorList>
            <person name="Haridas S."/>
            <person name="Albert R."/>
            <person name="Binder M."/>
            <person name="Bloem J."/>
            <person name="Labutti K."/>
            <person name="Salamov A."/>
            <person name="Andreopoulos B."/>
            <person name="Baker S."/>
            <person name="Barry K."/>
            <person name="Bills G."/>
            <person name="Bluhm B."/>
            <person name="Cannon C."/>
            <person name="Castanera R."/>
            <person name="Culley D."/>
            <person name="Daum C."/>
            <person name="Ezra D."/>
            <person name="Gonzalez J."/>
            <person name="Henrissat B."/>
            <person name="Kuo A."/>
            <person name="Liang C."/>
            <person name="Lipzen A."/>
            <person name="Lutzoni F."/>
            <person name="Magnuson J."/>
            <person name="Mondo S."/>
            <person name="Nolan M."/>
            <person name="Ohm R."/>
            <person name="Pangilinan J."/>
            <person name="Park H.-J."/>
            <person name="Ramirez L."/>
            <person name="Alfaro M."/>
            <person name="Sun H."/>
            <person name="Tritt A."/>
            <person name="Yoshinaga Y."/>
            <person name="Zwiers L.-H."/>
            <person name="Turgeon B."/>
            <person name="Goodwin S."/>
            <person name="Spatafora J."/>
            <person name="Crous P."/>
            <person name="Grigoriev I."/>
        </authorList>
    </citation>
    <scope>NUCLEOTIDE SEQUENCE</scope>
    <source>
        <strain evidence="4">CBS 175.79</strain>
    </source>
</reference>